<evidence type="ECO:0000313" key="3">
    <source>
        <dbReference type="Proteomes" id="UP000799750"/>
    </source>
</evidence>
<keyword evidence="1" id="KW-0472">Membrane</keyword>
<organism evidence="2 3">
    <name type="scientific">Lophium mytilinum</name>
    <dbReference type="NCBI Taxonomy" id="390894"/>
    <lineage>
        <taxon>Eukaryota</taxon>
        <taxon>Fungi</taxon>
        <taxon>Dikarya</taxon>
        <taxon>Ascomycota</taxon>
        <taxon>Pezizomycotina</taxon>
        <taxon>Dothideomycetes</taxon>
        <taxon>Pleosporomycetidae</taxon>
        <taxon>Mytilinidiales</taxon>
        <taxon>Mytilinidiaceae</taxon>
        <taxon>Lophium</taxon>
    </lineage>
</organism>
<keyword evidence="3" id="KW-1185">Reference proteome</keyword>
<reference evidence="2" key="1">
    <citation type="journal article" date="2020" name="Stud. Mycol.">
        <title>101 Dothideomycetes genomes: a test case for predicting lifestyles and emergence of pathogens.</title>
        <authorList>
            <person name="Haridas S."/>
            <person name="Albert R."/>
            <person name="Binder M."/>
            <person name="Bloem J."/>
            <person name="Labutti K."/>
            <person name="Salamov A."/>
            <person name="Andreopoulos B."/>
            <person name="Baker S."/>
            <person name="Barry K."/>
            <person name="Bills G."/>
            <person name="Bluhm B."/>
            <person name="Cannon C."/>
            <person name="Castanera R."/>
            <person name="Culley D."/>
            <person name="Daum C."/>
            <person name="Ezra D."/>
            <person name="Gonzalez J."/>
            <person name="Henrissat B."/>
            <person name="Kuo A."/>
            <person name="Liang C."/>
            <person name="Lipzen A."/>
            <person name="Lutzoni F."/>
            <person name="Magnuson J."/>
            <person name="Mondo S."/>
            <person name="Nolan M."/>
            <person name="Ohm R."/>
            <person name="Pangilinan J."/>
            <person name="Park H.-J."/>
            <person name="Ramirez L."/>
            <person name="Alfaro M."/>
            <person name="Sun H."/>
            <person name="Tritt A."/>
            <person name="Yoshinaga Y."/>
            <person name="Zwiers L.-H."/>
            <person name="Turgeon B."/>
            <person name="Goodwin S."/>
            <person name="Spatafora J."/>
            <person name="Crous P."/>
            <person name="Grigoriev I."/>
        </authorList>
    </citation>
    <scope>NUCLEOTIDE SEQUENCE</scope>
    <source>
        <strain evidence="2">CBS 269.34</strain>
    </source>
</reference>
<feature type="transmembrane region" description="Helical" evidence="1">
    <location>
        <begin position="155"/>
        <end position="173"/>
    </location>
</feature>
<feature type="transmembrane region" description="Helical" evidence="1">
    <location>
        <begin position="56"/>
        <end position="75"/>
    </location>
</feature>
<protein>
    <submittedName>
        <fullName evidence="2">Uncharacterized protein</fullName>
    </submittedName>
</protein>
<feature type="transmembrane region" description="Helical" evidence="1">
    <location>
        <begin position="87"/>
        <end position="105"/>
    </location>
</feature>
<keyword evidence="1" id="KW-0812">Transmembrane</keyword>
<keyword evidence="1" id="KW-1133">Transmembrane helix</keyword>
<sequence>MVARPLLRDAEALEHLFDLTQSFAFSFVVSLCLIIIDSQLVNRVDPISIFHFLQKQRLAVHLGLAFLGLCPLLLLPRVKNRNTRRGLSSIYILLLIRSGSISAYADASRLANLTDLGSFWFGTPKSAATMFEVITGSIILIALSHHEVEGRYKRIFWFYSMMQLILLLLEIPFGRIACVFVCSWPQFLFLHLTLVEKRHCIARSAEERRFEEWVHVGKD</sequence>
<feature type="transmembrane region" description="Helical" evidence="1">
    <location>
        <begin position="12"/>
        <end position="36"/>
    </location>
</feature>
<dbReference type="AlphaFoldDB" id="A0A6A6RCR1"/>
<evidence type="ECO:0000256" key="1">
    <source>
        <dbReference type="SAM" id="Phobius"/>
    </source>
</evidence>
<gene>
    <name evidence="2" type="ORF">BU16DRAFT_532568</name>
</gene>
<feature type="transmembrane region" description="Helical" evidence="1">
    <location>
        <begin position="125"/>
        <end position="143"/>
    </location>
</feature>
<name>A0A6A6RCR1_9PEZI</name>
<accession>A0A6A6RCR1</accession>
<dbReference type="EMBL" id="MU004181">
    <property type="protein sequence ID" value="KAF2502182.1"/>
    <property type="molecule type" value="Genomic_DNA"/>
</dbReference>
<dbReference type="Proteomes" id="UP000799750">
    <property type="component" value="Unassembled WGS sequence"/>
</dbReference>
<evidence type="ECO:0000313" key="2">
    <source>
        <dbReference type="EMBL" id="KAF2502182.1"/>
    </source>
</evidence>
<proteinExistence type="predicted"/>